<dbReference type="InterPro" id="IPR019819">
    <property type="entry name" value="Carboxylesterase_B_CS"/>
</dbReference>
<evidence type="ECO:0000256" key="2">
    <source>
        <dbReference type="ARBA" id="ARBA00022801"/>
    </source>
</evidence>
<dbReference type="EMBL" id="CP054535">
    <property type="protein sequence ID" value="QSL64983.1"/>
    <property type="molecule type" value="Genomic_DNA"/>
</dbReference>
<comment type="similarity">
    <text evidence="1">Belongs to the type-B carboxylesterase/lipase family.</text>
</comment>
<evidence type="ECO:0000259" key="5">
    <source>
        <dbReference type="PROSITE" id="PS50102"/>
    </source>
</evidence>
<dbReference type="GO" id="GO:0019843">
    <property type="term" value="F:rRNA binding"/>
    <property type="evidence" value="ECO:0007669"/>
    <property type="project" value="InterPro"/>
</dbReference>
<reference evidence="6" key="1">
    <citation type="submission" date="2020-06" db="EMBL/GenBank/DDBJ databases">
        <title>Genomes of multiple members of Pneumocystis genus reveal paths to human pathogen Pneumocystis jirovecii.</title>
        <authorList>
            <person name="Cisse O.H."/>
            <person name="Ma L."/>
            <person name="Dekker J."/>
            <person name="Khil P."/>
            <person name="Jo J."/>
            <person name="Brenchley J."/>
            <person name="Blair R."/>
            <person name="Pahar B."/>
            <person name="Chabe M."/>
            <person name="Van Rompay K.A."/>
            <person name="Keesler R."/>
            <person name="Sukura A."/>
            <person name="Hirsch V."/>
            <person name="Kutty G."/>
            <person name="Liu Y."/>
            <person name="Peng L."/>
            <person name="Chen J."/>
            <person name="Song J."/>
            <person name="Weissenbacher-Lang C."/>
            <person name="Xu J."/>
            <person name="Upham N.S."/>
            <person name="Stajich J.E."/>
            <person name="Cuomo C.A."/>
            <person name="Cushion M.T."/>
            <person name="Kovacs J.A."/>
        </authorList>
    </citation>
    <scope>NUCLEOTIDE SEQUENCE</scope>
    <source>
        <strain evidence="6">2A</strain>
    </source>
</reference>
<dbReference type="Gene3D" id="3.40.50.1820">
    <property type="entry name" value="alpha/beta hydrolase"/>
    <property type="match status" value="2"/>
</dbReference>
<evidence type="ECO:0000256" key="3">
    <source>
        <dbReference type="PROSITE-ProRule" id="PRU00176"/>
    </source>
</evidence>
<dbReference type="GO" id="GO:0003735">
    <property type="term" value="F:structural constituent of ribosome"/>
    <property type="evidence" value="ECO:0007669"/>
    <property type="project" value="InterPro"/>
</dbReference>
<dbReference type="GO" id="GO:0006412">
    <property type="term" value="P:translation"/>
    <property type="evidence" value="ECO:0007669"/>
    <property type="project" value="InterPro"/>
</dbReference>
<dbReference type="InterPro" id="IPR050309">
    <property type="entry name" value="Type-B_Carboxylest/Lipase"/>
</dbReference>
<dbReference type="Gene3D" id="3.90.930.12">
    <property type="entry name" value="Ribosomal protein L6, alpha-beta domain"/>
    <property type="match status" value="2"/>
</dbReference>
<dbReference type="Pfam" id="PF00076">
    <property type="entry name" value="RRM_1"/>
    <property type="match status" value="1"/>
</dbReference>
<accession>A0A899FWH7</accession>
<dbReference type="PRINTS" id="PR00059">
    <property type="entry name" value="RIBOSOMALL6"/>
</dbReference>
<dbReference type="InterPro" id="IPR019906">
    <property type="entry name" value="Ribosomal_uL6_bac-type"/>
</dbReference>
<evidence type="ECO:0000313" key="6">
    <source>
        <dbReference type="EMBL" id="QSL64983.1"/>
    </source>
</evidence>
<dbReference type="InterPro" id="IPR035979">
    <property type="entry name" value="RBD_domain_sf"/>
</dbReference>
<dbReference type="Pfam" id="PF00347">
    <property type="entry name" value="Ribosomal_L6"/>
    <property type="match status" value="2"/>
</dbReference>
<keyword evidence="7" id="KW-1185">Reference proteome</keyword>
<dbReference type="GO" id="GO:0005840">
    <property type="term" value="C:ribosome"/>
    <property type="evidence" value="ECO:0007669"/>
    <property type="project" value="UniProtKB-KW"/>
</dbReference>
<dbReference type="InterPro" id="IPR036789">
    <property type="entry name" value="Ribosomal_uL6-like_a/b-dom_sf"/>
</dbReference>
<dbReference type="InterPro" id="IPR000504">
    <property type="entry name" value="RRM_dom"/>
</dbReference>
<comment type="similarity">
    <text evidence="4">Belongs to the universal ribosomal protein uL6 family.</text>
</comment>
<keyword evidence="2" id="KW-0378">Hydrolase</keyword>
<dbReference type="PROSITE" id="PS00122">
    <property type="entry name" value="CARBOXYLESTERASE_B_1"/>
    <property type="match status" value="1"/>
</dbReference>
<dbReference type="InterPro" id="IPR029058">
    <property type="entry name" value="AB_hydrolase_fold"/>
</dbReference>
<dbReference type="GO" id="GO:0016787">
    <property type="term" value="F:hydrolase activity"/>
    <property type="evidence" value="ECO:0007669"/>
    <property type="project" value="UniProtKB-KW"/>
</dbReference>
<dbReference type="Gene3D" id="3.30.70.330">
    <property type="match status" value="1"/>
</dbReference>
<dbReference type="SUPFAM" id="SSF54928">
    <property type="entry name" value="RNA-binding domain, RBD"/>
    <property type="match status" value="1"/>
</dbReference>
<dbReference type="CDD" id="cd12398">
    <property type="entry name" value="RRM_CSTF2_RNA15_like"/>
    <property type="match status" value="1"/>
</dbReference>
<organism evidence="6 7">
    <name type="scientific">Pneumocystis wakefieldiae</name>
    <dbReference type="NCBI Taxonomy" id="38082"/>
    <lineage>
        <taxon>Eukaryota</taxon>
        <taxon>Fungi</taxon>
        <taxon>Dikarya</taxon>
        <taxon>Ascomycota</taxon>
        <taxon>Taphrinomycotina</taxon>
        <taxon>Pneumocystomycetes</taxon>
        <taxon>Pneumocystaceae</taxon>
        <taxon>Pneumocystis</taxon>
    </lineage>
</organism>
<dbReference type="InterPro" id="IPR002018">
    <property type="entry name" value="CarbesteraseB"/>
</dbReference>
<gene>
    <name evidence="6" type="ORF">MERGE_002287</name>
</gene>
<dbReference type="SUPFAM" id="SSF56053">
    <property type="entry name" value="Ribosomal protein L6"/>
    <property type="match status" value="2"/>
</dbReference>
<evidence type="ECO:0000256" key="4">
    <source>
        <dbReference type="RuleBase" id="RU003869"/>
    </source>
</evidence>
<keyword evidence="4" id="KW-0689">Ribosomal protein</keyword>
<keyword evidence="3" id="KW-0694">RNA-binding</keyword>
<dbReference type="InterPro" id="IPR012677">
    <property type="entry name" value="Nucleotide-bd_a/b_plait_sf"/>
</dbReference>
<dbReference type="SUPFAM" id="SSF53474">
    <property type="entry name" value="alpha/beta-Hydrolases"/>
    <property type="match status" value="1"/>
</dbReference>
<dbReference type="InterPro" id="IPR020040">
    <property type="entry name" value="Ribosomal_uL6_a/b-dom"/>
</dbReference>
<dbReference type="PROSITE" id="PS00941">
    <property type="entry name" value="CARBOXYLESTERASE_B_2"/>
    <property type="match status" value="1"/>
</dbReference>
<dbReference type="PANTHER" id="PTHR11559">
    <property type="entry name" value="CARBOXYLESTERASE"/>
    <property type="match status" value="1"/>
</dbReference>
<evidence type="ECO:0000256" key="1">
    <source>
        <dbReference type="ARBA" id="ARBA00005964"/>
    </source>
</evidence>
<sequence>MRVVLRANFTRLLLMQLKLLGLLTGLGFLISVKAVYLLVEDSLNSKHLYSFLLAGPCIPCEKFNETLYDYKGAPKPAKDSVLSRLKCHHSSYNNGNYYFIKTTDTRRCRALNPIDGKIYVVRCNLPFPSLCTNSGEERTLNTPASTDEKLSYTVNTTFGDITGTRSDLCFLFLGIPYALPPVGKLRFEPPKRISKLDSTWNATFYRGFCPQDASFAFFPNINEDCLYLNVYTPYVPDSGDNDSPLLPVMVWIHGGAYVRGGSHHLYHDPSHLVSHEGVVVVTINYRLGALGFWGCGNQAIKDQITALQWVREFISFFGGDPLRVTIAGESAGASSLASYAGCIHGEFNISDPKLMECLRQLPLEELLLYQALIFASIFLYADSISMGEIYKPCIDGDLFTEDLFDSIYTGNFVRVPLMLGFVKHEAAFFLESFPEFLETNFFVNLTLSSYFSPGQVDQILRNDYYSKNLNYSDIRNSKDFVSHVFTDAVWVCPSILTAARISDYVDVFLYQYEYPFMWAHPPSSICYGLVCHADDLAAFLGSIFMKGIQATYDSDGEIVESDIIFTRLVLARLGSFLKTYNPNPDPDKLCYNKEFFKVGDCNRRTVGWSRYKPNSSLDDAPSFFNDTTNGKVYGPVHILNLTESTSGDYFLPRDVCDFWFKLGIHAQLYSSKKHYLDKPSRVYHLTCSMTKSLQDLPPPGGYAPIQYKRNLPTKGPRGSVLLLCIGLISSYGFYRYIQGVHERRELKRENVWSRIHLIPLLQVEADREMYRRRRALLQSENEIMKGVEGWDNEYRRALSLHYGGSLHIRKKWVNERKSHIGSKPLFLPGTTKLDVSIATNTKKVIVEGPNGSLSLSLPSYIHINHCSTTNKVNISVENPMIKKQRSMWGTARSLLYNMIVGVTEYHHATLRLVGIGYKAFIVDDSFLSLKVGFSHPILLKIPDGVFVTCPSPTQIILKGCNKAIVTQFAANIRKWKKPEPYKGKGIFTPSKVVFVGNIPYDISEEQLKDIFRQIGPIHRFRLVFDKETNKPKGYGFCEYPDVATASAAVRNLNNHDINGRQLRTTTNNTT</sequence>
<name>A0A899FWH7_9ASCO</name>
<proteinExistence type="inferred from homology"/>
<keyword evidence="4" id="KW-0687">Ribonucleoprotein</keyword>
<dbReference type="AlphaFoldDB" id="A0A899FWH7"/>
<dbReference type="GO" id="GO:1990904">
    <property type="term" value="C:ribonucleoprotein complex"/>
    <property type="evidence" value="ECO:0007669"/>
    <property type="project" value="UniProtKB-KW"/>
</dbReference>
<dbReference type="InterPro" id="IPR009346">
    <property type="entry name" value="GRIM-19"/>
</dbReference>
<dbReference type="Pfam" id="PF06212">
    <property type="entry name" value="GRIM-19"/>
    <property type="match status" value="1"/>
</dbReference>
<dbReference type="PROSITE" id="PS50102">
    <property type="entry name" value="RRM"/>
    <property type="match status" value="1"/>
</dbReference>
<dbReference type="InterPro" id="IPR002358">
    <property type="entry name" value="Ribosomal_uL6_CS"/>
</dbReference>
<dbReference type="InterPro" id="IPR019826">
    <property type="entry name" value="Carboxylesterase_B_AS"/>
</dbReference>
<dbReference type="OrthoDB" id="408631at2759"/>
<dbReference type="SMART" id="SM00360">
    <property type="entry name" value="RRM"/>
    <property type="match status" value="1"/>
</dbReference>
<dbReference type="Pfam" id="PF00135">
    <property type="entry name" value="COesterase"/>
    <property type="match status" value="1"/>
</dbReference>
<protein>
    <recommendedName>
        <fullName evidence="5">RRM domain-containing protein</fullName>
    </recommendedName>
</protein>
<dbReference type="PROSITE" id="PS00525">
    <property type="entry name" value="RIBOSOMAL_L6_1"/>
    <property type="match status" value="1"/>
</dbReference>
<evidence type="ECO:0000313" key="7">
    <source>
        <dbReference type="Proteomes" id="UP000663699"/>
    </source>
</evidence>
<feature type="domain" description="RRM" evidence="5">
    <location>
        <begin position="991"/>
        <end position="1069"/>
    </location>
</feature>
<dbReference type="Proteomes" id="UP000663699">
    <property type="component" value="Chromosome 4"/>
</dbReference>